<evidence type="ECO:0000313" key="5">
    <source>
        <dbReference type="Proteomes" id="UP000887566"/>
    </source>
</evidence>
<name>A0A914X0V7_9BILA</name>
<dbReference type="PROSITE" id="PS00022">
    <property type="entry name" value="EGF_1"/>
    <property type="match status" value="1"/>
</dbReference>
<proteinExistence type="predicted"/>
<dbReference type="PROSITE" id="PS01186">
    <property type="entry name" value="EGF_2"/>
    <property type="match status" value="1"/>
</dbReference>
<dbReference type="InterPro" id="IPR016187">
    <property type="entry name" value="CTDL_fold"/>
</dbReference>
<reference evidence="6" key="1">
    <citation type="submission" date="2022-11" db="UniProtKB">
        <authorList>
            <consortium name="WormBaseParasite"/>
        </authorList>
    </citation>
    <scope>IDENTIFICATION</scope>
</reference>
<keyword evidence="2" id="KW-0732">Signal</keyword>
<dbReference type="PROSITE" id="PS50041">
    <property type="entry name" value="C_TYPE_LECTIN_2"/>
    <property type="match status" value="1"/>
</dbReference>
<evidence type="ECO:0000259" key="3">
    <source>
        <dbReference type="PROSITE" id="PS50026"/>
    </source>
</evidence>
<keyword evidence="5" id="KW-1185">Reference proteome</keyword>
<dbReference type="SUPFAM" id="SSF56436">
    <property type="entry name" value="C-type lectin-like"/>
    <property type="match status" value="1"/>
</dbReference>
<dbReference type="CDD" id="cd00037">
    <property type="entry name" value="CLECT"/>
    <property type="match status" value="1"/>
</dbReference>
<dbReference type="SMART" id="SM00034">
    <property type="entry name" value="CLECT"/>
    <property type="match status" value="1"/>
</dbReference>
<feature type="chain" id="PRO_5036976413" evidence="2">
    <location>
        <begin position="24"/>
        <end position="199"/>
    </location>
</feature>
<keyword evidence="1" id="KW-1015">Disulfide bond</keyword>
<dbReference type="Gene3D" id="3.10.100.10">
    <property type="entry name" value="Mannose-Binding Protein A, subunit A"/>
    <property type="match status" value="1"/>
</dbReference>
<evidence type="ECO:0000313" key="6">
    <source>
        <dbReference type="WBParaSite" id="PSAMB.scaffold617size45576.g7454.t1"/>
    </source>
</evidence>
<evidence type="ECO:0000256" key="1">
    <source>
        <dbReference type="PROSITE-ProRule" id="PRU00076"/>
    </source>
</evidence>
<dbReference type="WBParaSite" id="PSAMB.scaffold617size45576.g7454.t1">
    <property type="protein sequence ID" value="PSAMB.scaffold617size45576.g7454.t1"/>
    <property type="gene ID" value="PSAMB.scaffold617size45576.g7454"/>
</dbReference>
<feature type="disulfide bond" evidence="1">
    <location>
        <begin position="180"/>
        <end position="189"/>
    </location>
</feature>
<dbReference type="Proteomes" id="UP000887566">
    <property type="component" value="Unplaced"/>
</dbReference>
<evidence type="ECO:0000259" key="4">
    <source>
        <dbReference type="PROSITE" id="PS50041"/>
    </source>
</evidence>
<dbReference type="PROSITE" id="PS50026">
    <property type="entry name" value="EGF_3"/>
    <property type="match status" value="1"/>
</dbReference>
<accession>A0A914X0V7</accession>
<sequence length="199" mass="21531">MKHQHLFFCVFLSLHLTSIQVESQGNGCPTGFQKPNDPGDKCFIILDITSPASQSDVVSACDNQSAIYGSVQSAAQLNEIIGLFPGLDQTNKIYTGLELVGATWLWSDGSPATYVSWPEAEPTDPDYPCSKLVYNTTLSEWQWNAIDCGSSFCCNKALCGTIPCFHGNLSTVTGAVECQCNPGYTGIDCNQTGNVLRQK</sequence>
<organism evidence="5 6">
    <name type="scientific">Plectus sambesii</name>
    <dbReference type="NCBI Taxonomy" id="2011161"/>
    <lineage>
        <taxon>Eukaryota</taxon>
        <taxon>Metazoa</taxon>
        <taxon>Ecdysozoa</taxon>
        <taxon>Nematoda</taxon>
        <taxon>Chromadorea</taxon>
        <taxon>Plectida</taxon>
        <taxon>Plectina</taxon>
        <taxon>Plectoidea</taxon>
        <taxon>Plectidae</taxon>
        <taxon>Plectus</taxon>
    </lineage>
</organism>
<feature type="domain" description="C-type lectin" evidence="4">
    <location>
        <begin position="38"/>
        <end position="148"/>
    </location>
</feature>
<dbReference type="Pfam" id="PF00059">
    <property type="entry name" value="Lectin_C"/>
    <property type="match status" value="1"/>
</dbReference>
<comment type="caution">
    <text evidence="1">Lacks conserved residue(s) required for the propagation of feature annotation.</text>
</comment>
<dbReference type="InterPro" id="IPR001304">
    <property type="entry name" value="C-type_lectin-like"/>
</dbReference>
<dbReference type="AlphaFoldDB" id="A0A914X0V7"/>
<dbReference type="InterPro" id="IPR016186">
    <property type="entry name" value="C-type_lectin-like/link_sf"/>
</dbReference>
<feature type="signal peptide" evidence="2">
    <location>
        <begin position="1"/>
        <end position="23"/>
    </location>
</feature>
<protein>
    <submittedName>
        <fullName evidence="6">C-type lectin domain-containing protein</fullName>
    </submittedName>
</protein>
<dbReference type="InterPro" id="IPR000742">
    <property type="entry name" value="EGF"/>
</dbReference>
<feature type="domain" description="EGF-like" evidence="3">
    <location>
        <begin position="155"/>
        <end position="190"/>
    </location>
</feature>
<keyword evidence="1" id="KW-0245">EGF-like domain</keyword>
<evidence type="ECO:0000256" key="2">
    <source>
        <dbReference type="SAM" id="SignalP"/>
    </source>
</evidence>